<dbReference type="EMBL" id="LSFL01000035">
    <property type="protein sequence ID" value="OBY63980.1"/>
    <property type="molecule type" value="Genomic_DNA"/>
</dbReference>
<dbReference type="OrthoDB" id="1200936at2"/>
<accession>A0A1B8TWL5</accession>
<feature type="compositionally biased region" description="Low complexity" evidence="1">
    <location>
        <begin position="205"/>
        <end position="215"/>
    </location>
</feature>
<feature type="region of interest" description="Disordered" evidence="1">
    <location>
        <begin position="205"/>
        <end position="232"/>
    </location>
</feature>
<proteinExistence type="predicted"/>
<evidence type="ECO:0000313" key="4">
    <source>
        <dbReference type="Proteomes" id="UP000092612"/>
    </source>
</evidence>
<feature type="signal peptide" evidence="2">
    <location>
        <begin position="1"/>
        <end position="22"/>
    </location>
</feature>
<dbReference type="PROSITE" id="PS51257">
    <property type="entry name" value="PROKAR_LIPOPROTEIN"/>
    <property type="match status" value="1"/>
</dbReference>
<keyword evidence="4" id="KW-1185">Reference proteome</keyword>
<evidence type="ECO:0000313" key="3">
    <source>
        <dbReference type="EMBL" id="OBY63980.1"/>
    </source>
</evidence>
<organism evidence="3 4">
    <name type="scientific">Polaribacter reichenbachii</name>
    <dbReference type="NCBI Taxonomy" id="996801"/>
    <lineage>
        <taxon>Bacteria</taxon>
        <taxon>Pseudomonadati</taxon>
        <taxon>Bacteroidota</taxon>
        <taxon>Flavobacteriia</taxon>
        <taxon>Flavobacteriales</taxon>
        <taxon>Flavobacteriaceae</taxon>
    </lineage>
</organism>
<gene>
    <name evidence="3" type="ORF">LPB301_14440</name>
</gene>
<keyword evidence="2" id="KW-0732">Signal</keyword>
<evidence type="ECO:0000256" key="1">
    <source>
        <dbReference type="SAM" id="MobiDB-lite"/>
    </source>
</evidence>
<dbReference type="KEGG" id="prn:BW723_01250"/>
<protein>
    <recommendedName>
        <fullName evidence="5">Lipoprotein</fullName>
    </recommendedName>
</protein>
<evidence type="ECO:0008006" key="5">
    <source>
        <dbReference type="Google" id="ProtNLM"/>
    </source>
</evidence>
<evidence type="ECO:0000256" key="2">
    <source>
        <dbReference type="SAM" id="SignalP"/>
    </source>
</evidence>
<comment type="caution">
    <text evidence="3">The sequence shown here is derived from an EMBL/GenBank/DDBJ whole genome shotgun (WGS) entry which is preliminary data.</text>
</comment>
<sequence length="232" mass="26000">MKKNSLLALVAAVLLVFTSCSNEETTPLENESTSLLKAFEIKKDATGAYSVNFDVSNNTKIDKFTDITENKSEFILSSSQFTIEKSRSEELLIDNNKLKVGFVDVNSNDRKLISITDDNFTFQSKSDNTEKLIEYSILGNEDGTYNLAFSVNDNVEVSFVYNEAISTYEVHLEDGKIGEINYSRTLEKESNAPLKLDFVNHITNTSAKSSESESSAETRRKPRIIIDEGEEL</sequence>
<dbReference type="RefSeq" id="WP_068363459.1">
    <property type="nucleotide sequence ID" value="NZ_CP019337.1"/>
</dbReference>
<feature type="chain" id="PRO_5008615690" description="Lipoprotein" evidence="2">
    <location>
        <begin position="23"/>
        <end position="232"/>
    </location>
</feature>
<dbReference type="Proteomes" id="UP000092612">
    <property type="component" value="Unassembled WGS sequence"/>
</dbReference>
<reference evidence="4" key="1">
    <citation type="submission" date="2016-02" db="EMBL/GenBank/DDBJ databases">
        <title>Paenibacillus sp. LPB0068, isolated from Crassostrea gigas.</title>
        <authorList>
            <person name="Shin S.-K."/>
            <person name="Yi H."/>
        </authorList>
    </citation>
    <scope>NUCLEOTIDE SEQUENCE [LARGE SCALE GENOMIC DNA]</scope>
    <source>
        <strain evidence="4">KCTC 23969</strain>
    </source>
</reference>
<dbReference type="STRING" id="996801.BW723_01250"/>
<name>A0A1B8TWL5_9FLAO</name>
<dbReference type="AlphaFoldDB" id="A0A1B8TWL5"/>